<evidence type="ECO:0000313" key="3">
    <source>
        <dbReference type="EMBL" id="PNX78469.1"/>
    </source>
</evidence>
<evidence type="ECO:0000256" key="1">
    <source>
        <dbReference type="ARBA" id="ARBA00022737"/>
    </source>
</evidence>
<dbReference type="Proteomes" id="UP000236291">
    <property type="component" value="Unassembled WGS sequence"/>
</dbReference>
<gene>
    <name evidence="3" type="ORF">L195_g034447</name>
</gene>
<evidence type="ECO:0000256" key="2">
    <source>
        <dbReference type="PROSITE-ProRule" id="PRU00708"/>
    </source>
</evidence>
<dbReference type="Gene3D" id="1.25.40.10">
    <property type="entry name" value="Tetratricopeptide repeat domain"/>
    <property type="match status" value="1"/>
</dbReference>
<sequence>MTKVYHAKFFNICKKQKAVKEAFDYVRLIPNPTLSTFSAKMLICMLRAGQVAIAFGAYGIMRSKNVKADRVVFNALIAACAQSGAMARAFDVIGEMEAEIQPIEPDHVTI</sequence>
<protein>
    <recommendedName>
        <fullName evidence="5">Pentatricopeptide repeat-containing protein</fullName>
    </recommendedName>
</protein>
<feature type="non-terminal residue" evidence="3">
    <location>
        <position position="110"/>
    </location>
</feature>
<proteinExistence type="predicted"/>
<dbReference type="InterPro" id="IPR011990">
    <property type="entry name" value="TPR-like_helical_dom_sf"/>
</dbReference>
<dbReference type="PROSITE" id="PS51375">
    <property type="entry name" value="PPR"/>
    <property type="match status" value="1"/>
</dbReference>
<dbReference type="PANTHER" id="PTHR47935">
    <property type="entry name" value="PENTATRICOPEPTIDE REPEAT-CONTAINING PROTEIN MRL1, CHLOROPLASTIC"/>
    <property type="match status" value="1"/>
</dbReference>
<dbReference type="PANTHER" id="PTHR47935:SF1">
    <property type="entry name" value="PENTATRICOPEPTIDE REPEAT-CONTAINING PROTEIN MRL1, CHLOROPLASTIC"/>
    <property type="match status" value="1"/>
</dbReference>
<dbReference type="EMBL" id="ASHM01034166">
    <property type="protein sequence ID" value="PNX78469.1"/>
    <property type="molecule type" value="Genomic_DNA"/>
</dbReference>
<accession>A0A2K3LIX3</accession>
<comment type="caution">
    <text evidence="3">The sequence shown here is derived from an EMBL/GenBank/DDBJ whole genome shotgun (WGS) entry which is preliminary data.</text>
</comment>
<evidence type="ECO:0008006" key="5">
    <source>
        <dbReference type="Google" id="ProtNLM"/>
    </source>
</evidence>
<dbReference type="Pfam" id="PF13812">
    <property type="entry name" value="PPR_3"/>
    <property type="match status" value="1"/>
</dbReference>
<dbReference type="InterPro" id="IPR002885">
    <property type="entry name" value="PPR_rpt"/>
</dbReference>
<dbReference type="InterPro" id="IPR053303">
    <property type="entry name" value="Chloroplast_PPR"/>
</dbReference>
<feature type="repeat" description="PPR" evidence="2">
    <location>
        <begin position="69"/>
        <end position="99"/>
    </location>
</feature>
<reference evidence="3 4" key="1">
    <citation type="journal article" date="2014" name="Am. J. Bot.">
        <title>Genome assembly and annotation for red clover (Trifolium pratense; Fabaceae).</title>
        <authorList>
            <person name="Istvanek J."/>
            <person name="Jaros M."/>
            <person name="Krenek A."/>
            <person name="Repkova J."/>
        </authorList>
    </citation>
    <scope>NUCLEOTIDE SEQUENCE [LARGE SCALE GENOMIC DNA]</scope>
    <source>
        <strain evidence="4">cv. Tatra</strain>
        <tissue evidence="3">Young leaves</tissue>
    </source>
</reference>
<dbReference type="ExpressionAtlas" id="A0A2K3LIX3">
    <property type="expression patterns" value="baseline"/>
</dbReference>
<dbReference type="STRING" id="57577.A0A2K3LIX3"/>
<organism evidence="3 4">
    <name type="scientific">Trifolium pratense</name>
    <name type="common">Red clover</name>
    <dbReference type="NCBI Taxonomy" id="57577"/>
    <lineage>
        <taxon>Eukaryota</taxon>
        <taxon>Viridiplantae</taxon>
        <taxon>Streptophyta</taxon>
        <taxon>Embryophyta</taxon>
        <taxon>Tracheophyta</taxon>
        <taxon>Spermatophyta</taxon>
        <taxon>Magnoliopsida</taxon>
        <taxon>eudicotyledons</taxon>
        <taxon>Gunneridae</taxon>
        <taxon>Pentapetalae</taxon>
        <taxon>rosids</taxon>
        <taxon>fabids</taxon>
        <taxon>Fabales</taxon>
        <taxon>Fabaceae</taxon>
        <taxon>Papilionoideae</taxon>
        <taxon>50 kb inversion clade</taxon>
        <taxon>NPAAA clade</taxon>
        <taxon>Hologalegina</taxon>
        <taxon>IRL clade</taxon>
        <taxon>Trifolieae</taxon>
        <taxon>Trifolium</taxon>
    </lineage>
</organism>
<reference evidence="3 4" key="2">
    <citation type="journal article" date="2017" name="Front. Plant Sci.">
        <title>Gene Classification and Mining of Molecular Markers Useful in Red Clover (Trifolium pratense) Breeding.</title>
        <authorList>
            <person name="Istvanek J."/>
            <person name="Dluhosova J."/>
            <person name="Dluhos P."/>
            <person name="Patkova L."/>
            <person name="Nedelnik J."/>
            <person name="Repkova J."/>
        </authorList>
    </citation>
    <scope>NUCLEOTIDE SEQUENCE [LARGE SCALE GENOMIC DNA]</scope>
    <source>
        <strain evidence="4">cv. Tatra</strain>
        <tissue evidence="3">Young leaves</tissue>
    </source>
</reference>
<keyword evidence="1" id="KW-0677">Repeat</keyword>
<dbReference type="AlphaFoldDB" id="A0A2K3LIX3"/>
<evidence type="ECO:0000313" key="4">
    <source>
        <dbReference type="Proteomes" id="UP000236291"/>
    </source>
</evidence>
<name>A0A2K3LIX3_TRIPR</name>